<dbReference type="InterPro" id="IPR029068">
    <property type="entry name" value="Glyas_Bleomycin-R_OHBP_Dase"/>
</dbReference>
<dbReference type="InterPro" id="IPR037523">
    <property type="entry name" value="VOC_core"/>
</dbReference>
<comment type="caution">
    <text evidence="2">The sequence shown here is derived from an EMBL/GenBank/DDBJ whole genome shotgun (WGS) entry which is preliminary data.</text>
</comment>
<sequence>MFDHVVFGVSDYEASKTFFLKALEPLGLEVVNEGKLGIELSSDGKVSLCLFPTEEKPARLHLAFVAENRQQVDAFHRAALAAGGSDHGAPGLRPHYHANYYAAFVIGPDGHNIEVVCHKPEG</sequence>
<reference evidence="3" key="1">
    <citation type="journal article" date="2019" name="Int. J. Syst. Evol. Microbiol.">
        <title>The Global Catalogue of Microorganisms (GCM) 10K type strain sequencing project: providing services to taxonomists for standard genome sequencing and annotation.</title>
        <authorList>
            <consortium name="The Broad Institute Genomics Platform"/>
            <consortium name="The Broad Institute Genome Sequencing Center for Infectious Disease"/>
            <person name="Wu L."/>
            <person name="Ma J."/>
        </authorList>
    </citation>
    <scope>NUCLEOTIDE SEQUENCE [LARGE SCALE GENOMIC DNA]</scope>
    <source>
        <strain evidence="3">NBRC 111981</strain>
    </source>
</reference>
<accession>A0ABQ5X9H5</accession>
<organism evidence="2 3">
    <name type="scientific">Dyella flagellata</name>
    <dbReference type="NCBI Taxonomy" id="1867833"/>
    <lineage>
        <taxon>Bacteria</taxon>
        <taxon>Pseudomonadati</taxon>
        <taxon>Pseudomonadota</taxon>
        <taxon>Gammaproteobacteria</taxon>
        <taxon>Lysobacterales</taxon>
        <taxon>Rhodanobacteraceae</taxon>
        <taxon>Dyella</taxon>
    </lineage>
</organism>
<dbReference type="Pfam" id="PF00903">
    <property type="entry name" value="Glyoxalase"/>
    <property type="match status" value="1"/>
</dbReference>
<dbReference type="Gene3D" id="3.10.180.10">
    <property type="entry name" value="2,3-Dihydroxybiphenyl 1,2-Dioxygenase, domain 1"/>
    <property type="match status" value="1"/>
</dbReference>
<dbReference type="GO" id="GO:0016829">
    <property type="term" value="F:lyase activity"/>
    <property type="evidence" value="ECO:0007669"/>
    <property type="project" value="UniProtKB-KW"/>
</dbReference>
<name>A0ABQ5X9H5_9GAMM</name>
<dbReference type="InterPro" id="IPR004360">
    <property type="entry name" value="Glyas_Fos-R_dOase_dom"/>
</dbReference>
<evidence type="ECO:0000313" key="2">
    <source>
        <dbReference type="EMBL" id="GLQ88248.1"/>
    </source>
</evidence>
<evidence type="ECO:0000259" key="1">
    <source>
        <dbReference type="PROSITE" id="PS51819"/>
    </source>
</evidence>
<dbReference type="PROSITE" id="PS51819">
    <property type="entry name" value="VOC"/>
    <property type="match status" value="1"/>
</dbReference>
<dbReference type="Proteomes" id="UP001156627">
    <property type="component" value="Unassembled WGS sequence"/>
</dbReference>
<feature type="domain" description="VOC" evidence="1">
    <location>
        <begin position="1"/>
        <end position="118"/>
    </location>
</feature>
<dbReference type="SUPFAM" id="SSF54593">
    <property type="entry name" value="Glyoxalase/Bleomycin resistance protein/Dihydroxybiphenyl dioxygenase"/>
    <property type="match status" value="1"/>
</dbReference>
<evidence type="ECO:0000313" key="3">
    <source>
        <dbReference type="Proteomes" id="UP001156627"/>
    </source>
</evidence>
<dbReference type="EMBL" id="BSOA01000015">
    <property type="protein sequence ID" value="GLQ88248.1"/>
    <property type="molecule type" value="Genomic_DNA"/>
</dbReference>
<dbReference type="CDD" id="cd07262">
    <property type="entry name" value="VOC_like"/>
    <property type="match status" value="1"/>
</dbReference>
<keyword evidence="3" id="KW-1185">Reference proteome</keyword>
<keyword evidence="2" id="KW-0456">Lyase</keyword>
<proteinExistence type="predicted"/>
<gene>
    <name evidence="2" type="ORF">GCM10007898_18170</name>
</gene>
<dbReference type="PANTHER" id="PTHR35006">
    <property type="entry name" value="GLYOXALASE FAMILY PROTEIN (AFU_ORTHOLOGUE AFUA_5G14830)"/>
    <property type="match status" value="1"/>
</dbReference>
<dbReference type="RefSeq" id="WP_284331692.1">
    <property type="nucleotide sequence ID" value="NZ_BSOA01000015.1"/>
</dbReference>
<protein>
    <submittedName>
        <fullName evidence="2">Lyase</fullName>
    </submittedName>
</protein>
<dbReference type="PANTHER" id="PTHR35006:SF2">
    <property type="entry name" value="GLYOXALASE FAMILY PROTEIN (AFU_ORTHOLOGUE AFUA_5G14830)"/>
    <property type="match status" value="1"/>
</dbReference>